<dbReference type="AlphaFoldDB" id="A0A5C4MX39"/>
<sequence>MAEHRRRDAVVGKARILKARSLFCDMASRMADPVRARCIEAELNDAWLRLQFAIVTDDLGLEQSERRLCLTLLDEVRRGHAAKGARNPQAA</sequence>
<reference evidence="1 2" key="1">
    <citation type="submission" date="2019-06" db="EMBL/GenBank/DDBJ databases">
        <title>YIM 131921 draft genome.</title>
        <authorList>
            <person name="Jiang L."/>
        </authorList>
    </citation>
    <scope>NUCLEOTIDE SEQUENCE [LARGE SCALE GENOMIC DNA]</scope>
    <source>
        <strain evidence="1 2">YIM 131921</strain>
    </source>
</reference>
<evidence type="ECO:0000313" key="2">
    <source>
        <dbReference type="Proteomes" id="UP000305887"/>
    </source>
</evidence>
<name>A0A5C4MX39_9RHOB</name>
<keyword evidence="2" id="KW-1185">Reference proteome</keyword>
<accession>A0A5C4MX39</accession>
<proteinExistence type="predicted"/>
<dbReference type="RefSeq" id="WP_139077719.1">
    <property type="nucleotide sequence ID" value="NZ_VDFU01000017.1"/>
</dbReference>
<protein>
    <submittedName>
        <fullName evidence="1">Uncharacterized protein</fullName>
    </submittedName>
</protein>
<organism evidence="1 2">
    <name type="scientific">Rubellimicrobium rubrum</name>
    <dbReference type="NCBI Taxonomy" id="2585369"/>
    <lineage>
        <taxon>Bacteria</taxon>
        <taxon>Pseudomonadati</taxon>
        <taxon>Pseudomonadota</taxon>
        <taxon>Alphaproteobacteria</taxon>
        <taxon>Rhodobacterales</taxon>
        <taxon>Roseobacteraceae</taxon>
        <taxon>Rubellimicrobium</taxon>
    </lineage>
</organism>
<dbReference type="Proteomes" id="UP000305887">
    <property type="component" value="Unassembled WGS sequence"/>
</dbReference>
<comment type="caution">
    <text evidence="1">The sequence shown here is derived from an EMBL/GenBank/DDBJ whole genome shotgun (WGS) entry which is preliminary data.</text>
</comment>
<gene>
    <name evidence="1" type="ORF">FHG66_14200</name>
</gene>
<evidence type="ECO:0000313" key="1">
    <source>
        <dbReference type="EMBL" id="TNC48499.1"/>
    </source>
</evidence>
<dbReference type="EMBL" id="VDFU01000017">
    <property type="protein sequence ID" value="TNC48499.1"/>
    <property type="molecule type" value="Genomic_DNA"/>
</dbReference>